<feature type="domain" description="RimM N-terminal" evidence="6">
    <location>
        <begin position="4"/>
        <end position="72"/>
    </location>
</feature>
<keyword evidence="4 5" id="KW-0143">Chaperone</keyword>
<evidence type="ECO:0000256" key="3">
    <source>
        <dbReference type="ARBA" id="ARBA00022552"/>
    </source>
</evidence>
<dbReference type="Proteomes" id="UP000824094">
    <property type="component" value="Unassembled WGS sequence"/>
</dbReference>
<comment type="caution">
    <text evidence="7">The sequence shown here is derived from an EMBL/GenBank/DDBJ whole genome shotgun (WGS) entry which is preliminary data.</text>
</comment>
<dbReference type="HAMAP" id="MF_00014">
    <property type="entry name" value="Ribosome_mat_RimM"/>
    <property type="match status" value="1"/>
</dbReference>
<comment type="subcellular location">
    <subcellularLocation>
        <location evidence="5">Cytoplasm</location>
    </subcellularLocation>
</comment>
<evidence type="ECO:0000256" key="1">
    <source>
        <dbReference type="ARBA" id="ARBA00022490"/>
    </source>
</evidence>
<name>A0A9D1MG84_9FIRM</name>
<evidence type="ECO:0000256" key="5">
    <source>
        <dbReference type="HAMAP-Rule" id="MF_00014"/>
    </source>
</evidence>
<evidence type="ECO:0000256" key="4">
    <source>
        <dbReference type="ARBA" id="ARBA00023186"/>
    </source>
</evidence>
<dbReference type="InterPro" id="IPR036976">
    <property type="entry name" value="RimM_N_sf"/>
</dbReference>
<dbReference type="NCBIfam" id="TIGR02273">
    <property type="entry name" value="16S_RimM"/>
    <property type="match status" value="1"/>
</dbReference>
<evidence type="ECO:0000313" key="8">
    <source>
        <dbReference type="Proteomes" id="UP000824094"/>
    </source>
</evidence>
<comment type="domain">
    <text evidence="5">The PRC barrel domain binds ribosomal protein uS19.</text>
</comment>
<comment type="subunit">
    <text evidence="5">Binds ribosomal protein uS19.</text>
</comment>
<proteinExistence type="inferred from homology"/>
<evidence type="ECO:0000259" key="6">
    <source>
        <dbReference type="Pfam" id="PF01782"/>
    </source>
</evidence>
<comment type="similarity">
    <text evidence="5">Belongs to the RimM family.</text>
</comment>
<reference evidence="7" key="1">
    <citation type="submission" date="2020-10" db="EMBL/GenBank/DDBJ databases">
        <authorList>
            <person name="Gilroy R."/>
        </authorList>
    </citation>
    <scope>NUCLEOTIDE SEQUENCE</scope>
    <source>
        <strain evidence="7">18911</strain>
    </source>
</reference>
<dbReference type="InterPro" id="IPR009000">
    <property type="entry name" value="Transl_B-barrel_sf"/>
</dbReference>
<dbReference type="InterPro" id="IPR002676">
    <property type="entry name" value="RimM_N"/>
</dbReference>
<reference evidence="7" key="2">
    <citation type="journal article" date="2021" name="PeerJ">
        <title>Extensive microbial diversity within the chicken gut microbiome revealed by metagenomics and culture.</title>
        <authorList>
            <person name="Gilroy R."/>
            <person name="Ravi A."/>
            <person name="Getino M."/>
            <person name="Pursley I."/>
            <person name="Horton D.L."/>
            <person name="Alikhan N.F."/>
            <person name="Baker D."/>
            <person name="Gharbi K."/>
            <person name="Hall N."/>
            <person name="Watson M."/>
            <person name="Adriaenssens E.M."/>
            <person name="Foster-Nyarko E."/>
            <person name="Jarju S."/>
            <person name="Secka A."/>
            <person name="Antonio M."/>
            <person name="Oren A."/>
            <person name="Chaudhuri R.R."/>
            <person name="La Ragione R."/>
            <person name="Hildebrand F."/>
            <person name="Pallen M.J."/>
        </authorList>
    </citation>
    <scope>NUCLEOTIDE SEQUENCE</scope>
    <source>
        <strain evidence="7">18911</strain>
    </source>
</reference>
<dbReference type="GO" id="GO:0005840">
    <property type="term" value="C:ribosome"/>
    <property type="evidence" value="ECO:0007669"/>
    <property type="project" value="InterPro"/>
</dbReference>
<dbReference type="PANTHER" id="PTHR33692">
    <property type="entry name" value="RIBOSOME MATURATION FACTOR RIMM"/>
    <property type="match status" value="1"/>
</dbReference>
<protein>
    <recommendedName>
        <fullName evidence="5">Ribosome maturation factor RimM</fullName>
    </recommendedName>
</protein>
<organism evidence="7 8">
    <name type="scientific">Candidatus Stercoripulliclostridium merdigallinarum</name>
    <dbReference type="NCBI Taxonomy" id="2840951"/>
    <lineage>
        <taxon>Bacteria</taxon>
        <taxon>Bacillati</taxon>
        <taxon>Bacillota</taxon>
        <taxon>Clostridia</taxon>
        <taxon>Eubacteriales</taxon>
        <taxon>Candidatus Stercoripulliclostridium</taxon>
    </lineage>
</organism>
<dbReference type="GO" id="GO:0043022">
    <property type="term" value="F:ribosome binding"/>
    <property type="evidence" value="ECO:0007669"/>
    <property type="project" value="InterPro"/>
</dbReference>
<accession>A0A9D1MG84</accession>
<dbReference type="GO" id="GO:0006364">
    <property type="term" value="P:rRNA processing"/>
    <property type="evidence" value="ECO:0007669"/>
    <property type="project" value="UniProtKB-UniRule"/>
</dbReference>
<dbReference type="SUPFAM" id="SSF50346">
    <property type="entry name" value="PRC-barrel domain"/>
    <property type="match status" value="1"/>
</dbReference>
<evidence type="ECO:0000256" key="2">
    <source>
        <dbReference type="ARBA" id="ARBA00022517"/>
    </source>
</evidence>
<dbReference type="PANTHER" id="PTHR33692:SF1">
    <property type="entry name" value="RIBOSOME MATURATION FACTOR RIMM"/>
    <property type="match status" value="1"/>
</dbReference>
<keyword evidence="2 5" id="KW-0690">Ribosome biogenesis</keyword>
<comment type="function">
    <text evidence="5">An accessory protein needed during the final step in the assembly of 30S ribosomal subunit, possibly for assembly of the head region. Essential for efficient processing of 16S rRNA. May be needed both before and after RbfA during the maturation of 16S rRNA. It has affinity for free ribosomal 30S subunits but not for 70S ribosomes.</text>
</comment>
<gene>
    <name evidence="5 7" type="primary">rimM</name>
    <name evidence="7" type="ORF">IAB05_00875</name>
</gene>
<dbReference type="InterPro" id="IPR011961">
    <property type="entry name" value="RimM"/>
</dbReference>
<dbReference type="InterPro" id="IPR011033">
    <property type="entry name" value="PRC_barrel-like_sf"/>
</dbReference>
<dbReference type="Gene3D" id="2.30.30.240">
    <property type="entry name" value="PRC-barrel domain"/>
    <property type="match status" value="1"/>
</dbReference>
<sequence>MLPLGEFCRAHGIRGEIKLSTNLPPKFFSEVSVVFYGGKEYVVESLRAVNGGALIKLQGIDTPEAANALRGAAYLPDSSKPELDRDEFFWDDVIGLKCVLTDGKEIGKVFEVSLTAPTPVISVRRSSGVSGGTGGSRKATSQDILFPAIKGLIKDVALGDGILLLDAETFSRVAVYED</sequence>
<dbReference type="GO" id="GO:0005737">
    <property type="term" value="C:cytoplasm"/>
    <property type="evidence" value="ECO:0007669"/>
    <property type="project" value="UniProtKB-SubCell"/>
</dbReference>
<keyword evidence="1 5" id="KW-0963">Cytoplasm</keyword>
<dbReference type="SUPFAM" id="SSF50447">
    <property type="entry name" value="Translation proteins"/>
    <property type="match status" value="1"/>
</dbReference>
<dbReference type="GO" id="GO:0042274">
    <property type="term" value="P:ribosomal small subunit biogenesis"/>
    <property type="evidence" value="ECO:0007669"/>
    <property type="project" value="UniProtKB-UniRule"/>
</dbReference>
<dbReference type="EMBL" id="DVNF01000032">
    <property type="protein sequence ID" value="HIU59923.1"/>
    <property type="molecule type" value="Genomic_DNA"/>
</dbReference>
<dbReference type="Pfam" id="PF01782">
    <property type="entry name" value="RimM"/>
    <property type="match status" value="1"/>
</dbReference>
<evidence type="ECO:0000313" key="7">
    <source>
        <dbReference type="EMBL" id="HIU59923.1"/>
    </source>
</evidence>
<dbReference type="Gene3D" id="2.40.30.60">
    <property type="entry name" value="RimM"/>
    <property type="match status" value="1"/>
</dbReference>
<dbReference type="AlphaFoldDB" id="A0A9D1MG84"/>
<keyword evidence="3 5" id="KW-0698">rRNA processing</keyword>